<sequence>MSFITHVHITSALRYLGLLVCLLAISACSTTGSLDVPGQLPADVEDRAVVDGEVLPLPEQPMVTAEPMSGAPNMSPVVKRLLTVAQDQRHREDWDGAAESLERALRIEPRNALLWGRLADIRFAQRAWRKAIQLAAKSNTLASNDISLRRQNWYLMANAYEALGDQTAAQKYRSKLTQ</sequence>
<protein>
    <submittedName>
        <fullName evidence="2">Tetratricopeptide repeat protein</fullName>
    </submittedName>
</protein>
<dbReference type="PROSITE" id="PS50005">
    <property type="entry name" value="TPR"/>
    <property type="match status" value="1"/>
</dbReference>
<keyword evidence="1" id="KW-0802">TPR repeat</keyword>
<dbReference type="AlphaFoldDB" id="A0A395JSU7"/>
<dbReference type="RefSeq" id="WP_147250918.1">
    <property type="nucleotide sequence ID" value="NZ_QNRT01000001.1"/>
</dbReference>
<dbReference type="OrthoDB" id="6196966at2"/>
<dbReference type="InterPro" id="IPR019734">
    <property type="entry name" value="TPR_rpt"/>
</dbReference>
<dbReference type="Gene3D" id="1.25.40.10">
    <property type="entry name" value="Tetratricopeptide repeat domain"/>
    <property type="match status" value="1"/>
</dbReference>
<feature type="repeat" description="TPR" evidence="1">
    <location>
        <begin position="78"/>
        <end position="111"/>
    </location>
</feature>
<evidence type="ECO:0000313" key="3">
    <source>
        <dbReference type="Proteomes" id="UP000253083"/>
    </source>
</evidence>
<reference evidence="2 3" key="1">
    <citation type="submission" date="2018-06" db="EMBL/GenBank/DDBJ databases">
        <title>Genomic Encyclopedia of Type Strains, Phase IV (KMG-IV): sequencing the most valuable type-strain genomes for metagenomic binning, comparative biology and taxonomic classification.</title>
        <authorList>
            <person name="Goeker M."/>
        </authorList>
    </citation>
    <scope>NUCLEOTIDE SEQUENCE [LARGE SCALE GENOMIC DNA]</scope>
    <source>
        <strain evidence="2 3">DSM 24032</strain>
    </source>
</reference>
<dbReference type="InterPro" id="IPR011990">
    <property type="entry name" value="TPR-like_helical_dom_sf"/>
</dbReference>
<keyword evidence="3" id="KW-1185">Reference proteome</keyword>
<comment type="caution">
    <text evidence="2">The sequence shown here is derived from an EMBL/GenBank/DDBJ whole genome shotgun (WGS) entry which is preliminary data.</text>
</comment>
<evidence type="ECO:0000256" key="1">
    <source>
        <dbReference type="PROSITE-ProRule" id="PRU00339"/>
    </source>
</evidence>
<dbReference type="Pfam" id="PF14559">
    <property type="entry name" value="TPR_19"/>
    <property type="match status" value="1"/>
</dbReference>
<organism evidence="2 3">
    <name type="scientific">Arenicella xantha</name>
    <dbReference type="NCBI Taxonomy" id="644221"/>
    <lineage>
        <taxon>Bacteria</taxon>
        <taxon>Pseudomonadati</taxon>
        <taxon>Pseudomonadota</taxon>
        <taxon>Gammaproteobacteria</taxon>
        <taxon>Arenicellales</taxon>
        <taxon>Arenicellaceae</taxon>
        <taxon>Arenicella</taxon>
    </lineage>
</organism>
<evidence type="ECO:0000313" key="2">
    <source>
        <dbReference type="EMBL" id="RBP53412.1"/>
    </source>
</evidence>
<accession>A0A395JSU7</accession>
<dbReference type="InParanoid" id="A0A395JSU7"/>
<name>A0A395JSU7_9GAMM</name>
<dbReference type="SUPFAM" id="SSF48452">
    <property type="entry name" value="TPR-like"/>
    <property type="match status" value="1"/>
</dbReference>
<dbReference type="Proteomes" id="UP000253083">
    <property type="component" value="Unassembled WGS sequence"/>
</dbReference>
<dbReference type="EMBL" id="QNRT01000001">
    <property type="protein sequence ID" value="RBP53412.1"/>
    <property type="molecule type" value="Genomic_DNA"/>
</dbReference>
<proteinExistence type="predicted"/>
<gene>
    <name evidence="2" type="ORF">DFR28_101798</name>
</gene>